<reference evidence="1" key="1">
    <citation type="journal article" date="2015" name="Nature">
        <title>Complex archaea that bridge the gap between prokaryotes and eukaryotes.</title>
        <authorList>
            <person name="Spang A."/>
            <person name="Saw J.H."/>
            <person name="Jorgensen S.L."/>
            <person name="Zaremba-Niedzwiedzka K."/>
            <person name="Martijn J."/>
            <person name="Lind A.E."/>
            <person name="van Eijk R."/>
            <person name="Schleper C."/>
            <person name="Guy L."/>
            <person name="Ettema T.J."/>
        </authorList>
    </citation>
    <scope>NUCLEOTIDE SEQUENCE</scope>
</reference>
<sequence length="98" mass="10876">MREPIDFMVSTQLVINQMSEGIIGVVVVLAALVTEGHPLLINTLDDMNIRGSQIWVGYKDHCGENIELFIRCIQARCPDMVNTINTECLEEQAVTEGA</sequence>
<protein>
    <submittedName>
        <fullName evidence="1">Uncharacterized protein</fullName>
    </submittedName>
</protein>
<comment type="caution">
    <text evidence="1">The sequence shown here is derived from an EMBL/GenBank/DDBJ whole genome shotgun (WGS) entry which is preliminary data.</text>
</comment>
<proteinExistence type="predicted"/>
<organism evidence="1">
    <name type="scientific">marine sediment metagenome</name>
    <dbReference type="NCBI Taxonomy" id="412755"/>
    <lineage>
        <taxon>unclassified sequences</taxon>
        <taxon>metagenomes</taxon>
        <taxon>ecological metagenomes</taxon>
    </lineage>
</organism>
<dbReference type="AlphaFoldDB" id="A0A0F9J3R2"/>
<name>A0A0F9J3R2_9ZZZZ</name>
<evidence type="ECO:0000313" key="1">
    <source>
        <dbReference type="EMBL" id="KKL93772.1"/>
    </source>
</evidence>
<dbReference type="EMBL" id="LAZR01019101">
    <property type="protein sequence ID" value="KKL93772.1"/>
    <property type="molecule type" value="Genomic_DNA"/>
</dbReference>
<accession>A0A0F9J3R2</accession>
<gene>
    <name evidence="1" type="ORF">LCGC14_1871420</name>
</gene>